<protein>
    <recommendedName>
        <fullName evidence="4">DUF659 domain-containing protein</fullName>
    </recommendedName>
</protein>
<organism evidence="2 3">
    <name type="scientific">Collybia nuda</name>
    <dbReference type="NCBI Taxonomy" id="64659"/>
    <lineage>
        <taxon>Eukaryota</taxon>
        <taxon>Fungi</taxon>
        <taxon>Dikarya</taxon>
        <taxon>Basidiomycota</taxon>
        <taxon>Agaricomycotina</taxon>
        <taxon>Agaricomycetes</taxon>
        <taxon>Agaricomycetidae</taxon>
        <taxon>Agaricales</taxon>
        <taxon>Tricholomatineae</taxon>
        <taxon>Clitocybaceae</taxon>
        <taxon>Collybia</taxon>
    </lineage>
</organism>
<comment type="caution">
    <text evidence="2">The sequence shown here is derived from an EMBL/GenBank/DDBJ whole genome shotgun (WGS) entry which is preliminary data.</text>
</comment>
<dbReference type="EMBL" id="MU150895">
    <property type="protein sequence ID" value="KAF9455220.1"/>
    <property type="molecule type" value="Genomic_DNA"/>
</dbReference>
<keyword evidence="3" id="KW-1185">Reference proteome</keyword>
<dbReference type="OrthoDB" id="3049142at2759"/>
<accession>A0A9P5XQU7</accession>
<reference evidence="2" key="1">
    <citation type="submission" date="2020-11" db="EMBL/GenBank/DDBJ databases">
        <authorList>
            <consortium name="DOE Joint Genome Institute"/>
            <person name="Ahrendt S."/>
            <person name="Riley R."/>
            <person name="Andreopoulos W."/>
            <person name="Labutti K."/>
            <person name="Pangilinan J."/>
            <person name="Ruiz-Duenas F.J."/>
            <person name="Barrasa J.M."/>
            <person name="Sanchez-Garcia M."/>
            <person name="Camarero S."/>
            <person name="Miyauchi S."/>
            <person name="Serrano A."/>
            <person name="Linde D."/>
            <person name="Babiker R."/>
            <person name="Drula E."/>
            <person name="Ayuso-Fernandez I."/>
            <person name="Pacheco R."/>
            <person name="Padilla G."/>
            <person name="Ferreira P."/>
            <person name="Barriuso J."/>
            <person name="Kellner H."/>
            <person name="Castanera R."/>
            <person name="Alfaro M."/>
            <person name="Ramirez L."/>
            <person name="Pisabarro A.G."/>
            <person name="Kuo A."/>
            <person name="Tritt A."/>
            <person name="Lipzen A."/>
            <person name="He G."/>
            <person name="Yan M."/>
            <person name="Ng V."/>
            <person name="Cullen D."/>
            <person name="Martin F."/>
            <person name="Rosso M.-N."/>
            <person name="Henrissat B."/>
            <person name="Hibbett D."/>
            <person name="Martinez A.T."/>
            <person name="Grigoriev I.V."/>
        </authorList>
    </citation>
    <scope>NUCLEOTIDE SEQUENCE</scope>
    <source>
        <strain evidence="2">CBS 247.69</strain>
    </source>
</reference>
<sequence>MAPKNKGGRVMEAFVAEHFTKHGPKNPKTKRWFMKCNYCRPEDQPIEHRDLRCLTHSVKVETCPNIPNDARKEGQRILMQKGGIEFTSISSDDESGSPGPATKRAKGSSGKAVVPKGAMESFIDRAMTVEEVDRANVCLLRFFVHGNVPLSASENPYFLKWTHSLRPSYSPATRYVLTERYLPAEEQRAISEDMERLVGRTNLTYLMDGWDDAMRRSVYGCMVAEVGEYPVVLGLHELTGMRGTADTLVEVSNQALARKDIHISAIIAVCTDNPTTMQSFRRKWTLEHPKILVCGLANVLSLILTLP</sequence>
<proteinExistence type="predicted"/>
<evidence type="ECO:0008006" key="4">
    <source>
        <dbReference type="Google" id="ProtNLM"/>
    </source>
</evidence>
<evidence type="ECO:0000313" key="2">
    <source>
        <dbReference type="EMBL" id="KAF9455220.1"/>
    </source>
</evidence>
<dbReference type="Proteomes" id="UP000807353">
    <property type="component" value="Unassembled WGS sequence"/>
</dbReference>
<feature type="region of interest" description="Disordered" evidence="1">
    <location>
        <begin position="88"/>
        <end position="112"/>
    </location>
</feature>
<gene>
    <name evidence="2" type="ORF">BDZ94DRAFT_1205972</name>
</gene>
<evidence type="ECO:0000313" key="3">
    <source>
        <dbReference type="Proteomes" id="UP000807353"/>
    </source>
</evidence>
<dbReference type="AlphaFoldDB" id="A0A9P5XQU7"/>
<name>A0A9P5XQU7_9AGAR</name>
<evidence type="ECO:0000256" key="1">
    <source>
        <dbReference type="SAM" id="MobiDB-lite"/>
    </source>
</evidence>